<evidence type="ECO:0000313" key="3">
    <source>
        <dbReference type="Proteomes" id="UP001597055"/>
    </source>
</evidence>
<dbReference type="EMBL" id="JBHTII010000001">
    <property type="protein sequence ID" value="MFD0790188.1"/>
    <property type="molecule type" value="Genomic_DNA"/>
</dbReference>
<protein>
    <recommendedName>
        <fullName evidence="4">DUF4232 domain-containing protein</fullName>
    </recommendedName>
</protein>
<feature type="compositionally biased region" description="Low complexity" evidence="1">
    <location>
        <begin position="57"/>
        <end position="66"/>
    </location>
</feature>
<organism evidence="2 3">
    <name type="scientific">Microbacterium insulae</name>
    <dbReference type="NCBI Taxonomy" id="483014"/>
    <lineage>
        <taxon>Bacteria</taxon>
        <taxon>Bacillati</taxon>
        <taxon>Actinomycetota</taxon>
        <taxon>Actinomycetes</taxon>
        <taxon>Micrococcales</taxon>
        <taxon>Microbacteriaceae</taxon>
        <taxon>Microbacterium</taxon>
    </lineage>
</organism>
<evidence type="ECO:0000313" key="2">
    <source>
        <dbReference type="EMBL" id="MFD0790188.1"/>
    </source>
</evidence>
<accession>A0ABW3AGP7</accession>
<name>A0ABW3AGP7_9MICO</name>
<dbReference type="RefSeq" id="WP_204977899.1">
    <property type="nucleotide sequence ID" value="NZ_JBHTII010000001.1"/>
</dbReference>
<dbReference type="Proteomes" id="UP001597055">
    <property type="component" value="Unassembled WGS sequence"/>
</dbReference>
<gene>
    <name evidence="2" type="ORF">ACFQ0P_07255</name>
</gene>
<evidence type="ECO:0000256" key="1">
    <source>
        <dbReference type="SAM" id="MobiDB-lite"/>
    </source>
</evidence>
<evidence type="ECO:0008006" key="4">
    <source>
        <dbReference type="Google" id="ProtNLM"/>
    </source>
</evidence>
<comment type="caution">
    <text evidence="2">The sequence shown here is derived from an EMBL/GenBank/DDBJ whole genome shotgun (WGS) entry which is preliminary data.</text>
</comment>
<feature type="compositionally biased region" description="Low complexity" evidence="1">
    <location>
        <begin position="76"/>
        <end position="94"/>
    </location>
</feature>
<keyword evidence="3" id="KW-1185">Reference proteome</keyword>
<reference evidence="3" key="1">
    <citation type="journal article" date="2019" name="Int. J. Syst. Evol. Microbiol.">
        <title>The Global Catalogue of Microorganisms (GCM) 10K type strain sequencing project: providing services to taxonomists for standard genome sequencing and annotation.</title>
        <authorList>
            <consortium name="The Broad Institute Genomics Platform"/>
            <consortium name="The Broad Institute Genome Sequencing Center for Infectious Disease"/>
            <person name="Wu L."/>
            <person name="Ma J."/>
        </authorList>
    </citation>
    <scope>NUCLEOTIDE SEQUENCE [LARGE SCALE GENOMIC DNA]</scope>
    <source>
        <strain evidence="3">CCUG 54523</strain>
    </source>
</reference>
<proteinExistence type="predicted"/>
<sequence>MSAPTPRRRHSPAVYRRRRLVVLLALIAVAAVVVWLLVAQPWRGAASEIPVPQVSQTPDASAQPTPTATPSPSATPTPTAEAKPTPSPTATAASDIEPCLARNVTVEAVTDRTSYAADQQPAFTITLTNTGGADCTMNVGTTTQVYTVTSGNDVWWRSTDCQSEPSDMIVTLAAGQSVSSAAPLVWDRTRSAVDTCDQDSRQRAPGGGASYHLAVEIGGVGSTQTTQFLLY</sequence>
<feature type="region of interest" description="Disordered" evidence="1">
    <location>
        <begin position="53"/>
        <end position="96"/>
    </location>
</feature>